<dbReference type="InterPro" id="IPR001087">
    <property type="entry name" value="GDSL"/>
</dbReference>
<dbReference type="KEGG" id="hch:HCH_05816"/>
<dbReference type="eggNOG" id="COG3240">
    <property type="taxonomic scope" value="Bacteria"/>
</dbReference>
<dbReference type="GO" id="GO:0006629">
    <property type="term" value="P:lipid metabolic process"/>
    <property type="evidence" value="ECO:0007669"/>
    <property type="project" value="InterPro"/>
</dbReference>
<proteinExistence type="predicted"/>
<organism evidence="2 3">
    <name type="scientific">Hahella chejuensis (strain KCTC 2396)</name>
    <dbReference type="NCBI Taxonomy" id="349521"/>
    <lineage>
        <taxon>Bacteria</taxon>
        <taxon>Pseudomonadati</taxon>
        <taxon>Pseudomonadota</taxon>
        <taxon>Gammaproteobacteria</taxon>
        <taxon>Oceanospirillales</taxon>
        <taxon>Hahellaceae</taxon>
        <taxon>Hahella</taxon>
    </lineage>
</organism>
<dbReference type="GO" id="GO:0016298">
    <property type="term" value="F:lipase activity"/>
    <property type="evidence" value="ECO:0007669"/>
    <property type="project" value="InterPro"/>
</dbReference>
<dbReference type="InterPro" id="IPR051058">
    <property type="entry name" value="GDSL_Est/Lipase"/>
</dbReference>
<name>Q2SA57_HAHCH</name>
<dbReference type="SUPFAM" id="SSF52266">
    <property type="entry name" value="SGNH hydrolase"/>
    <property type="match status" value="1"/>
</dbReference>
<dbReference type="EMBL" id="CP000155">
    <property type="protein sequence ID" value="ABC32467.1"/>
    <property type="molecule type" value="Genomic_DNA"/>
</dbReference>
<reference evidence="2 3" key="1">
    <citation type="journal article" date="2005" name="Nucleic Acids Res.">
        <title>Genomic blueprint of Hahella chejuensis, a marine microbe producing an algicidal agent.</title>
        <authorList>
            <person name="Jeong H."/>
            <person name="Yim J.H."/>
            <person name="Lee C."/>
            <person name="Choi S.-H."/>
            <person name="Park Y.K."/>
            <person name="Yoon S.H."/>
            <person name="Hur C.-G."/>
            <person name="Kang H.-Y."/>
            <person name="Kim D."/>
            <person name="Lee H.H."/>
            <person name="Park K.H."/>
            <person name="Park S.-H."/>
            <person name="Park H.-S."/>
            <person name="Lee H.K."/>
            <person name="Oh T.K."/>
            <person name="Kim J.F."/>
        </authorList>
    </citation>
    <scope>NUCLEOTIDE SEQUENCE [LARGE SCALE GENOMIC DNA]</scope>
    <source>
        <strain evidence="2 3">KCTC 2396</strain>
    </source>
</reference>
<dbReference type="AlphaFoldDB" id="Q2SA57"/>
<evidence type="ECO:0000256" key="1">
    <source>
        <dbReference type="ARBA" id="ARBA00022801"/>
    </source>
</evidence>
<dbReference type="PANTHER" id="PTHR45648">
    <property type="entry name" value="GDSL LIPASE/ACYLHYDROLASE FAMILY PROTEIN (AFU_ORTHOLOGUE AFUA_4G14700)"/>
    <property type="match status" value="1"/>
</dbReference>
<dbReference type="PROSITE" id="PS51257">
    <property type="entry name" value="PROKAR_LIPOPROTEIN"/>
    <property type="match status" value="1"/>
</dbReference>
<keyword evidence="1" id="KW-0378">Hydrolase</keyword>
<dbReference type="InterPro" id="IPR036514">
    <property type="entry name" value="SGNH_hydro_sf"/>
</dbReference>
<dbReference type="InterPro" id="IPR008265">
    <property type="entry name" value="Lipase_GDSL_AS"/>
</dbReference>
<dbReference type="PANTHER" id="PTHR45648:SF22">
    <property type="entry name" value="GDSL LIPASE_ACYLHYDROLASE FAMILY PROTEIN (AFU_ORTHOLOGUE AFUA_4G14700)"/>
    <property type="match status" value="1"/>
</dbReference>
<sequence>MMNMVKGTWKQTFLAPLACAIALSGCQLSDDEEKETSESRPFSALYVFGDSLSDTGNIGGYLSLETDLPSPFYDNRISNGKLIVDYVAESLNLEVEPSLYLGEITDGTNYAVAGGQADADQNIDLDFQVDTYMEYHSEEASPKALYLFFIGGNDILEQRGETSPNNTNALNLAADKVAANVQEVIDKGGKNIVVLTVPDVGKTPKVLKESAEPGQEGRSQLVSDLTVYFNSQVELKLSQLNMGDTKVTMINSYQIALDILNNAADYGFTNTTDGCYVTEDLEFSDICSEEQFDNFYYFDNIHPSGKTHRLIGEKVAAEIPDPAES</sequence>
<dbReference type="Pfam" id="PF00657">
    <property type="entry name" value="Lipase_GDSL"/>
    <property type="match status" value="1"/>
</dbReference>
<dbReference type="HOGENOM" id="CLU_015101_3_2_6"/>
<gene>
    <name evidence="2" type="ordered locus">HCH_05816</name>
</gene>
<keyword evidence="3" id="KW-1185">Reference proteome</keyword>
<dbReference type="STRING" id="349521.HCH_05816"/>
<accession>Q2SA57</accession>
<evidence type="ECO:0000313" key="2">
    <source>
        <dbReference type="EMBL" id="ABC32467.1"/>
    </source>
</evidence>
<protein>
    <submittedName>
        <fullName evidence="2">Phospholipase/lecithinase/hemolysin</fullName>
    </submittedName>
</protein>
<dbReference type="PROSITE" id="PS01098">
    <property type="entry name" value="LIPASE_GDSL_SER"/>
    <property type="match status" value="1"/>
</dbReference>
<evidence type="ECO:0000313" key="3">
    <source>
        <dbReference type="Proteomes" id="UP000000238"/>
    </source>
</evidence>
<dbReference type="CDD" id="cd01846">
    <property type="entry name" value="fatty_acyltransferase_like"/>
    <property type="match status" value="1"/>
</dbReference>
<dbReference type="Gene3D" id="3.40.50.1110">
    <property type="entry name" value="SGNH hydrolase"/>
    <property type="match status" value="1"/>
</dbReference>
<dbReference type="Proteomes" id="UP000000238">
    <property type="component" value="Chromosome"/>
</dbReference>